<name>A0AAV5VL38_9BILA</name>
<evidence type="ECO:0000313" key="2">
    <source>
        <dbReference type="Proteomes" id="UP001432322"/>
    </source>
</evidence>
<evidence type="ECO:0000313" key="1">
    <source>
        <dbReference type="EMBL" id="GMT20345.1"/>
    </source>
</evidence>
<accession>A0AAV5VL38</accession>
<reference evidence="1" key="1">
    <citation type="submission" date="2023-10" db="EMBL/GenBank/DDBJ databases">
        <title>Genome assembly of Pristionchus species.</title>
        <authorList>
            <person name="Yoshida K."/>
            <person name="Sommer R.J."/>
        </authorList>
    </citation>
    <scope>NUCLEOTIDE SEQUENCE</scope>
    <source>
        <strain evidence="1">RS5133</strain>
    </source>
</reference>
<comment type="caution">
    <text evidence="1">The sequence shown here is derived from an EMBL/GenBank/DDBJ whole genome shotgun (WGS) entry which is preliminary data.</text>
</comment>
<sequence>NSLGHVLCAVAGDVIVDPSADGVEYLLLSIDVQGVPLQVGKGVVHTQLMELERRRNGNEVLVQEVVHLLLDLVVGNGATEEKNGNGIAH</sequence>
<proteinExistence type="predicted"/>
<keyword evidence="2" id="KW-1185">Reference proteome</keyword>
<organism evidence="1 2">
    <name type="scientific">Pristionchus fissidentatus</name>
    <dbReference type="NCBI Taxonomy" id="1538716"/>
    <lineage>
        <taxon>Eukaryota</taxon>
        <taxon>Metazoa</taxon>
        <taxon>Ecdysozoa</taxon>
        <taxon>Nematoda</taxon>
        <taxon>Chromadorea</taxon>
        <taxon>Rhabditida</taxon>
        <taxon>Rhabditina</taxon>
        <taxon>Diplogasteromorpha</taxon>
        <taxon>Diplogasteroidea</taxon>
        <taxon>Neodiplogasteridae</taxon>
        <taxon>Pristionchus</taxon>
    </lineage>
</organism>
<dbReference type="Proteomes" id="UP001432322">
    <property type="component" value="Unassembled WGS sequence"/>
</dbReference>
<protein>
    <recommendedName>
        <fullName evidence="3">Ribosomal protein</fullName>
    </recommendedName>
</protein>
<dbReference type="AlphaFoldDB" id="A0AAV5VL38"/>
<evidence type="ECO:0008006" key="3">
    <source>
        <dbReference type="Google" id="ProtNLM"/>
    </source>
</evidence>
<gene>
    <name evidence="1" type="ORF">PFISCL1PPCAC_11642</name>
</gene>
<feature type="non-terminal residue" evidence="1">
    <location>
        <position position="89"/>
    </location>
</feature>
<feature type="non-terminal residue" evidence="1">
    <location>
        <position position="1"/>
    </location>
</feature>
<dbReference type="EMBL" id="BTSY01000003">
    <property type="protein sequence ID" value="GMT20345.1"/>
    <property type="molecule type" value="Genomic_DNA"/>
</dbReference>